<keyword evidence="4" id="KW-1185">Reference proteome</keyword>
<dbReference type="CDD" id="cd05829">
    <property type="entry name" value="Sortase_F"/>
    <property type="match status" value="1"/>
</dbReference>
<feature type="region of interest" description="Disordered" evidence="2">
    <location>
        <begin position="20"/>
        <end position="151"/>
    </location>
</feature>
<feature type="compositionally biased region" description="Pro residues" evidence="2">
    <location>
        <begin position="139"/>
        <end position="148"/>
    </location>
</feature>
<dbReference type="Gene3D" id="2.40.260.10">
    <property type="entry name" value="Sortase"/>
    <property type="match status" value="1"/>
</dbReference>
<gene>
    <name evidence="3" type="ORF">QF034_001598</name>
</gene>
<accession>A0ABU0QJ08</accession>
<dbReference type="Proteomes" id="UP001232755">
    <property type="component" value="Unassembled WGS sequence"/>
</dbReference>
<dbReference type="SUPFAM" id="SSF63817">
    <property type="entry name" value="Sortase"/>
    <property type="match status" value="1"/>
</dbReference>
<dbReference type="Pfam" id="PF04203">
    <property type="entry name" value="Sortase"/>
    <property type="match status" value="1"/>
</dbReference>
<feature type="compositionally biased region" description="Low complexity" evidence="2">
    <location>
        <begin position="23"/>
        <end position="46"/>
    </location>
</feature>
<dbReference type="InterPro" id="IPR005754">
    <property type="entry name" value="Sortase"/>
</dbReference>
<evidence type="ECO:0000256" key="2">
    <source>
        <dbReference type="SAM" id="MobiDB-lite"/>
    </source>
</evidence>
<evidence type="ECO:0000313" key="4">
    <source>
        <dbReference type="Proteomes" id="UP001232755"/>
    </source>
</evidence>
<comment type="caution">
    <text evidence="3">The sequence shown here is derived from an EMBL/GenBank/DDBJ whole genome shotgun (WGS) entry which is preliminary data.</text>
</comment>
<dbReference type="EMBL" id="JAUSYP010000001">
    <property type="protein sequence ID" value="MDQ0747367.1"/>
    <property type="molecule type" value="Genomic_DNA"/>
</dbReference>
<evidence type="ECO:0000313" key="3">
    <source>
        <dbReference type="EMBL" id="MDQ0747367.1"/>
    </source>
</evidence>
<name>A0ABU0QJ08_9ACTN</name>
<evidence type="ECO:0008006" key="5">
    <source>
        <dbReference type="Google" id="ProtNLM"/>
    </source>
</evidence>
<dbReference type="NCBIfam" id="NF033748">
    <property type="entry name" value="class_F_sortase"/>
    <property type="match status" value="1"/>
</dbReference>
<evidence type="ECO:0000256" key="1">
    <source>
        <dbReference type="ARBA" id="ARBA00022801"/>
    </source>
</evidence>
<keyword evidence="1" id="KW-0378">Hydrolase</keyword>
<proteinExistence type="predicted"/>
<protein>
    <recommendedName>
        <fullName evidence="5">Class F sortase</fullName>
    </recommendedName>
</protein>
<sequence>MVTVFLLVCGVCLDRGGEPGRSATALPPASAAAVPGGSDDAPAARPRPSREPGPHTGPSRAPASRTAAGPTPRSDAPGSHTAGRPPLGSDAPPHASGRRPLGSPTPGPSTDAPRARHQRPAADPGPNHTSTPTARRPRPPASPRPLPPSRATRLLIPYLRLDAPVMDLGLDREHRLTAPPEDDPKLVGWYRNGASPGERGTAVAVGHLDTDSGPAVFAGLPELTRGRIVKARRADGRIAVYTVDRVKSYEKAHFPSQEVYGARGRPELRLITCGGSYDRRKGYSGNVVIFAHLTGVQ</sequence>
<reference evidence="3 4" key="1">
    <citation type="submission" date="2023-07" db="EMBL/GenBank/DDBJ databases">
        <title>Comparative genomics of wheat-associated soil bacteria to identify genetic determinants of phenazine resistance.</title>
        <authorList>
            <person name="Mouncey N."/>
        </authorList>
    </citation>
    <scope>NUCLEOTIDE SEQUENCE [LARGE SCALE GENOMIC DNA]</scope>
    <source>
        <strain evidence="3 4">B3I12</strain>
    </source>
</reference>
<organism evidence="3 4">
    <name type="scientific">Streptomyces africanus</name>
    <dbReference type="NCBI Taxonomy" id="231024"/>
    <lineage>
        <taxon>Bacteria</taxon>
        <taxon>Bacillati</taxon>
        <taxon>Actinomycetota</taxon>
        <taxon>Actinomycetes</taxon>
        <taxon>Kitasatosporales</taxon>
        <taxon>Streptomycetaceae</taxon>
        <taxon>Streptomyces</taxon>
    </lineage>
</organism>
<dbReference type="InterPro" id="IPR042001">
    <property type="entry name" value="Sortase_F"/>
</dbReference>
<dbReference type="InterPro" id="IPR023365">
    <property type="entry name" value="Sortase_dom-sf"/>
</dbReference>